<name>A0A6G0HIL5_LARCR</name>
<sequence>MYSVCRDAMMTIVKEKYLEKEKKSQIWNKQKVMKCTQDHVKKIGPLTEDQVRAICIYTDKIAYKPFNEAVRTMGKIYGDKDNDHLFEYHSLHYLLTSAIQILNPNRQPLTVYRRTKDDYTGTKDQIIRFGMFASSSLRTDLYSFGTITCFQIETWFGADLTEYEMNEGQKEVLIPPYEKFKITDIYEGARKFKKLRDCNKVFILKSAELRAI</sequence>
<dbReference type="GO" id="GO:0016779">
    <property type="term" value="F:nucleotidyltransferase activity"/>
    <property type="evidence" value="ECO:0007669"/>
    <property type="project" value="UniProtKB-KW"/>
</dbReference>
<proteinExistence type="inferred from homology"/>
<gene>
    <name evidence="8" type="ORF">D5F01_LYC22451</name>
</gene>
<dbReference type="PROSITE" id="PS51996">
    <property type="entry name" value="TR_MART"/>
    <property type="match status" value="1"/>
</dbReference>
<dbReference type="PANTHER" id="PTHR10339:SF27">
    <property type="entry name" value="NAD(P)(+)--ARGININE ADP-RIBOSYLTRANSFERASE"/>
    <property type="match status" value="1"/>
</dbReference>
<evidence type="ECO:0000256" key="4">
    <source>
        <dbReference type="ARBA" id="ARBA00022695"/>
    </source>
</evidence>
<evidence type="ECO:0000256" key="1">
    <source>
        <dbReference type="ARBA" id="ARBA00009558"/>
    </source>
</evidence>
<evidence type="ECO:0000313" key="8">
    <source>
        <dbReference type="EMBL" id="KAE8278872.1"/>
    </source>
</evidence>
<keyword evidence="5 7" id="KW-0521">NADP</keyword>
<dbReference type="Pfam" id="PF01129">
    <property type="entry name" value="ART"/>
    <property type="match status" value="1"/>
</dbReference>
<comment type="caution">
    <text evidence="8">The sequence shown here is derived from an EMBL/GenBank/DDBJ whole genome shotgun (WGS) entry which is preliminary data.</text>
</comment>
<accession>A0A6G0HIL5</accession>
<dbReference type="SUPFAM" id="SSF56399">
    <property type="entry name" value="ADP-ribosylation"/>
    <property type="match status" value="1"/>
</dbReference>
<organism evidence="8 9">
    <name type="scientific">Larimichthys crocea</name>
    <name type="common">Large yellow croaker</name>
    <name type="synonym">Pseudosciaena crocea</name>
    <dbReference type="NCBI Taxonomy" id="215358"/>
    <lineage>
        <taxon>Eukaryota</taxon>
        <taxon>Metazoa</taxon>
        <taxon>Chordata</taxon>
        <taxon>Craniata</taxon>
        <taxon>Vertebrata</taxon>
        <taxon>Euteleostomi</taxon>
        <taxon>Actinopterygii</taxon>
        <taxon>Neopterygii</taxon>
        <taxon>Teleostei</taxon>
        <taxon>Neoteleostei</taxon>
        <taxon>Acanthomorphata</taxon>
        <taxon>Eupercaria</taxon>
        <taxon>Sciaenidae</taxon>
        <taxon>Larimichthys</taxon>
    </lineage>
</organism>
<keyword evidence="2 7" id="KW-0328">Glycosyltransferase</keyword>
<dbReference type="Gene3D" id="3.90.176.10">
    <property type="entry name" value="Toxin ADP-ribosyltransferase, Chain A, domain 1"/>
    <property type="match status" value="1"/>
</dbReference>
<dbReference type="InterPro" id="IPR000768">
    <property type="entry name" value="ART"/>
</dbReference>
<protein>
    <recommendedName>
        <fullName evidence="7">NAD(P)(+)--arginine ADP-ribosyltransferase</fullName>
        <ecNumber evidence="7">2.4.2.31</ecNumber>
    </recommendedName>
    <alternativeName>
        <fullName evidence="7">Mono(ADP-ribosyl)transferase</fullName>
    </alternativeName>
</protein>
<evidence type="ECO:0000256" key="6">
    <source>
        <dbReference type="ARBA" id="ARBA00047597"/>
    </source>
</evidence>
<keyword evidence="9" id="KW-1185">Reference proteome</keyword>
<keyword evidence="4" id="KW-0548">Nucleotidyltransferase</keyword>
<evidence type="ECO:0000256" key="2">
    <source>
        <dbReference type="ARBA" id="ARBA00022676"/>
    </source>
</evidence>
<comment type="similarity">
    <text evidence="1 7">Belongs to the Arg-specific ADP-ribosyltransferase family.</text>
</comment>
<dbReference type="PRINTS" id="PR00970">
    <property type="entry name" value="RIBTRNSFRASE"/>
</dbReference>
<keyword evidence="7" id="KW-0520">NAD</keyword>
<evidence type="ECO:0000256" key="7">
    <source>
        <dbReference type="RuleBase" id="RU361228"/>
    </source>
</evidence>
<dbReference type="InterPro" id="IPR050999">
    <property type="entry name" value="ADP-ribosyltransferase_ARG"/>
</dbReference>
<evidence type="ECO:0000313" key="9">
    <source>
        <dbReference type="Proteomes" id="UP000424527"/>
    </source>
</evidence>
<dbReference type="AlphaFoldDB" id="A0A6G0HIL5"/>
<dbReference type="EMBL" id="REGW02000023">
    <property type="protein sequence ID" value="KAE8278872.1"/>
    <property type="molecule type" value="Genomic_DNA"/>
</dbReference>
<reference evidence="8 9" key="1">
    <citation type="submission" date="2019-07" db="EMBL/GenBank/DDBJ databases">
        <title>Chromosome genome assembly for large yellow croaker.</title>
        <authorList>
            <person name="Xiao S."/>
        </authorList>
    </citation>
    <scope>NUCLEOTIDE SEQUENCE [LARGE SCALE GENOMIC DNA]</scope>
    <source>
        <strain evidence="8">JMULYC20181020</strain>
        <tissue evidence="8">Muscle</tissue>
    </source>
</reference>
<dbReference type="Proteomes" id="UP000424527">
    <property type="component" value="Unassembled WGS sequence"/>
</dbReference>
<dbReference type="GO" id="GO:0003950">
    <property type="term" value="F:NAD+ poly-ADP-ribosyltransferase activity"/>
    <property type="evidence" value="ECO:0007669"/>
    <property type="project" value="TreeGrafter"/>
</dbReference>
<evidence type="ECO:0000256" key="3">
    <source>
        <dbReference type="ARBA" id="ARBA00022679"/>
    </source>
</evidence>
<keyword evidence="3 7" id="KW-0808">Transferase</keyword>
<dbReference type="PANTHER" id="PTHR10339">
    <property type="entry name" value="ADP-RIBOSYLTRANSFERASE"/>
    <property type="match status" value="1"/>
</dbReference>
<dbReference type="EC" id="2.4.2.31" evidence="7"/>
<evidence type="ECO:0000256" key="5">
    <source>
        <dbReference type="ARBA" id="ARBA00022857"/>
    </source>
</evidence>
<dbReference type="GO" id="GO:0106274">
    <property type="term" value="F:NAD+-protein-arginine ADP-ribosyltransferase activity"/>
    <property type="evidence" value="ECO:0007669"/>
    <property type="project" value="UniProtKB-EC"/>
</dbReference>
<comment type="catalytic activity">
    <reaction evidence="6 7">
        <text>L-arginyl-[protein] + NAD(+) = N(omega)-(ADP-D-ribosyl)-L-arginyl-[protein] + nicotinamide + H(+)</text>
        <dbReference type="Rhea" id="RHEA:19149"/>
        <dbReference type="Rhea" id="RHEA-COMP:10532"/>
        <dbReference type="Rhea" id="RHEA-COMP:15087"/>
        <dbReference type="ChEBI" id="CHEBI:15378"/>
        <dbReference type="ChEBI" id="CHEBI:17154"/>
        <dbReference type="ChEBI" id="CHEBI:29965"/>
        <dbReference type="ChEBI" id="CHEBI:57540"/>
        <dbReference type="ChEBI" id="CHEBI:142554"/>
        <dbReference type="EC" id="2.4.2.31"/>
    </reaction>
</comment>